<dbReference type="Proteomes" id="UP000664417">
    <property type="component" value="Unassembled WGS sequence"/>
</dbReference>
<gene>
    <name evidence="2" type="ORF">J3U88_00170</name>
</gene>
<accession>A0A8J7QD38</accession>
<proteinExistence type="predicted"/>
<dbReference type="InterPro" id="IPR003425">
    <property type="entry name" value="CCB3/YggT"/>
</dbReference>
<keyword evidence="3" id="KW-1185">Reference proteome</keyword>
<feature type="transmembrane region" description="Helical" evidence="1">
    <location>
        <begin position="7"/>
        <end position="31"/>
    </location>
</feature>
<dbReference type="Pfam" id="PF02325">
    <property type="entry name" value="CCB3_YggT"/>
    <property type="match status" value="1"/>
</dbReference>
<evidence type="ECO:0000313" key="2">
    <source>
        <dbReference type="EMBL" id="MBO1316853.1"/>
    </source>
</evidence>
<dbReference type="AlphaFoldDB" id="A0A8J7QD38"/>
<feature type="transmembrane region" description="Helical" evidence="1">
    <location>
        <begin position="67"/>
        <end position="90"/>
    </location>
</feature>
<dbReference type="GO" id="GO:0016020">
    <property type="term" value="C:membrane"/>
    <property type="evidence" value="ECO:0007669"/>
    <property type="project" value="InterPro"/>
</dbReference>
<keyword evidence="1" id="KW-1133">Transmembrane helix</keyword>
<comment type="caution">
    <text evidence="2">The sequence shown here is derived from an EMBL/GenBank/DDBJ whole genome shotgun (WGS) entry which is preliminary data.</text>
</comment>
<evidence type="ECO:0000313" key="3">
    <source>
        <dbReference type="Proteomes" id="UP000664417"/>
    </source>
</evidence>
<organism evidence="2 3">
    <name type="scientific">Acanthopleuribacter pedis</name>
    <dbReference type="NCBI Taxonomy" id="442870"/>
    <lineage>
        <taxon>Bacteria</taxon>
        <taxon>Pseudomonadati</taxon>
        <taxon>Acidobacteriota</taxon>
        <taxon>Holophagae</taxon>
        <taxon>Acanthopleuribacterales</taxon>
        <taxon>Acanthopleuribacteraceae</taxon>
        <taxon>Acanthopleuribacter</taxon>
    </lineage>
</organism>
<name>A0A8J7QD38_9BACT</name>
<sequence length="92" mass="10755">MLVFKVFIGNMVVAALQAYSWILIAYLIATWFVQNRYAGWFVFLSRLVDPPLAWLRRVTKNKLTIGMLDLTPLVLFFAIHLLTSMVRSIFFR</sequence>
<evidence type="ECO:0000256" key="1">
    <source>
        <dbReference type="SAM" id="Phobius"/>
    </source>
</evidence>
<protein>
    <submittedName>
        <fullName evidence="2">YggT family protein</fullName>
    </submittedName>
</protein>
<keyword evidence="1" id="KW-0812">Transmembrane</keyword>
<dbReference type="EMBL" id="JAFREP010000001">
    <property type="protein sequence ID" value="MBO1316853.1"/>
    <property type="molecule type" value="Genomic_DNA"/>
</dbReference>
<keyword evidence="1" id="KW-0472">Membrane</keyword>
<reference evidence="2" key="1">
    <citation type="submission" date="2021-03" db="EMBL/GenBank/DDBJ databases">
        <authorList>
            <person name="Wang G."/>
        </authorList>
    </citation>
    <scope>NUCLEOTIDE SEQUENCE</scope>
    <source>
        <strain evidence="2">KCTC 12899</strain>
    </source>
</reference>
<dbReference type="RefSeq" id="WP_207856090.1">
    <property type="nucleotide sequence ID" value="NZ_JAFREP010000001.1"/>
</dbReference>